<keyword evidence="1" id="KW-1185">Reference proteome</keyword>
<dbReference type="GeneID" id="29830556"/>
<dbReference type="AlphaFoldDB" id="G4LW76"/>
<dbReference type="KEGG" id="smm:Smp_202370"/>
<dbReference type="HOGENOM" id="CLU_2561135_0_0_1"/>
<dbReference type="InParanoid" id="G4LW76"/>
<reference evidence="1" key="1">
    <citation type="journal article" date="2012" name="PLoS Negl. Trop. Dis.">
        <title>A systematically improved high quality genome and transcriptome of the human blood fluke Schistosoma mansoni.</title>
        <authorList>
            <person name="Protasio A.V."/>
            <person name="Tsai I.J."/>
            <person name="Babbage A."/>
            <person name="Nichol S."/>
            <person name="Hunt M."/>
            <person name="Aslett M.A."/>
            <person name="De Silva N."/>
            <person name="Velarde G.S."/>
            <person name="Anderson T.J."/>
            <person name="Clark R.C."/>
            <person name="Davidson C."/>
            <person name="Dillon G.P."/>
            <person name="Holroyd N.E."/>
            <person name="LoVerde P.T."/>
            <person name="Lloyd C."/>
            <person name="McQuillan J."/>
            <person name="Oliveira G."/>
            <person name="Otto T.D."/>
            <person name="Parker-Manuel S.J."/>
            <person name="Quail M.A."/>
            <person name="Wilson R.A."/>
            <person name="Zerlotini A."/>
            <person name="Dunne D.W."/>
            <person name="Berriman M."/>
        </authorList>
    </citation>
    <scope>NUCLEOTIDE SEQUENCE [LARGE SCALE GENOMIC DNA]</scope>
    <source>
        <strain evidence="1">Puerto Rican</strain>
    </source>
</reference>
<sequence length="82" mass="9376">MVYAPPQGVKGVDYRRKGFVKTAEMSYFTLHKHLKIRKVLNSRFVLVKDFSTYGVVLLPTRRKKDAVLCFLVLNGCLVKISS</sequence>
<evidence type="ECO:0000313" key="1">
    <source>
        <dbReference type="Proteomes" id="UP000008854"/>
    </source>
</evidence>
<dbReference type="WBParaSite" id="Smp_202370.1">
    <property type="protein sequence ID" value="Smp_202370.1"/>
    <property type="gene ID" value="Smp_202370"/>
</dbReference>
<accession>G4LW76</accession>
<proteinExistence type="predicted"/>
<protein>
    <submittedName>
        <fullName evidence="2">Smp_202370</fullName>
    </submittedName>
</protein>
<evidence type="ECO:0000313" key="2">
    <source>
        <dbReference type="WBParaSite" id="Smp_202370.1"/>
    </source>
</evidence>
<dbReference type="CTD" id="29830556"/>
<reference evidence="2" key="2">
    <citation type="submission" date="2018-12" db="UniProtKB">
        <authorList>
            <consortium name="WormBaseParasite"/>
        </authorList>
    </citation>
    <scope>IDENTIFICATION</scope>
    <source>
        <strain evidence="2">Puerto Rican</strain>
    </source>
</reference>
<name>G4LW76_SCHMA</name>
<dbReference type="Proteomes" id="UP000008854">
    <property type="component" value="Unassembled WGS sequence"/>
</dbReference>
<dbReference type="RefSeq" id="XP_018645522.1">
    <property type="nucleotide sequence ID" value="XM_018791309.1"/>
</dbReference>
<organism evidence="1 2">
    <name type="scientific">Schistosoma mansoni</name>
    <name type="common">Blood fluke</name>
    <dbReference type="NCBI Taxonomy" id="6183"/>
    <lineage>
        <taxon>Eukaryota</taxon>
        <taxon>Metazoa</taxon>
        <taxon>Spiralia</taxon>
        <taxon>Lophotrochozoa</taxon>
        <taxon>Platyhelminthes</taxon>
        <taxon>Trematoda</taxon>
        <taxon>Digenea</taxon>
        <taxon>Strigeidida</taxon>
        <taxon>Schistosomatoidea</taxon>
        <taxon>Schistosomatidae</taxon>
        <taxon>Schistosoma</taxon>
    </lineage>
</organism>